<keyword evidence="5 10" id="KW-0812">Transmembrane</keyword>
<proteinExistence type="evidence at transcript level"/>
<dbReference type="AlphaFoldDB" id="T2M7G8"/>
<sequence length="487" mass="55898">MDYPQAFVSIVVFCIYIFVGVPVWWNTTKVYRASLPNEKINVLQNASIKLHIRLNIQSSVYEESELKEVAAIVSAESINDQVIWSVNVAIAQTNAREKYCEQYENSSELTYNIFIDQDHLNKKFIKIYCQTTLSVIISLSEKISSSNLGQIVRETIDDLTRNSYFLSNKSSLSYNNPMPPSSGYHITFTLAVSNPGDFLPFWDIEVSINNYLKPMLQKFNFLGPFKVSSQILYYVDLGVNPFVGNDSFYFRESKLPQLINPIESRLASYVNTDPILNFVIYVPPKKYSPLHIRKSKNSKVGKISSFYSPRWGGIAIYNPTKVNEQIITRDYMGVFIEQFKLLVGIKSYFTDNNEIFSRVNLLIEKTFENIRTCLSTISSLSKLLDKIANIVIKDEIKELVDVAVLNVERSISFLRVGDIENAHLTSKEAFRCSEKAFYDSSLLALLYFPDDQKYAIYVPLFLPISLPVIMSFFRAVKSFFKYQKKDV</sequence>
<dbReference type="GO" id="GO:0006506">
    <property type="term" value="P:GPI anchor biosynthetic process"/>
    <property type="evidence" value="ECO:0007669"/>
    <property type="project" value="UniProtKB-UniPathway"/>
</dbReference>
<evidence type="ECO:0000256" key="7">
    <source>
        <dbReference type="ARBA" id="ARBA00022989"/>
    </source>
</evidence>
<keyword evidence="7 10" id="KW-1133">Transmembrane helix</keyword>
<evidence type="ECO:0000256" key="6">
    <source>
        <dbReference type="ARBA" id="ARBA00022824"/>
    </source>
</evidence>
<evidence type="ECO:0000313" key="11">
    <source>
        <dbReference type="EMBL" id="CDG67870.1"/>
    </source>
</evidence>
<dbReference type="PANTHER" id="PTHR21072:SF13">
    <property type="entry name" value="GPI TRANSAMIDASE COMPONENT PIG-S"/>
    <property type="match status" value="1"/>
</dbReference>
<feature type="transmembrane region" description="Helical" evidence="10">
    <location>
        <begin position="454"/>
        <end position="476"/>
    </location>
</feature>
<evidence type="ECO:0000256" key="3">
    <source>
        <dbReference type="ARBA" id="ARBA00005316"/>
    </source>
</evidence>
<dbReference type="EMBL" id="HAAD01001638">
    <property type="protein sequence ID" value="CDG67870.1"/>
    <property type="molecule type" value="mRNA"/>
</dbReference>
<evidence type="ECO:0000256" key="8">
    <source>
        <dbReference type="ARBA" id="ARBA00023136"/>
    </source>
</evidence>
<keyword evidence="9" id="KW-0325">Glycoprotein</keyword>
<evidence type="ECO:0000256" key="10">
    <source>
        <dbReference type="SAM" id="Phobius"/>
    </source>
</evidence>
<organism evidence="11">
    <name type="scientific">Hydra vulgaris</name>
    <name type="common">Hydra</name>
    <name type="synonym">Hydra attenuata</name>
    <dbReference type="NCBI Taxonomy" id="6087"/>
    <lineage>
        <taxon>Eukaryota</taxon>
        <taxon>Metazoa</taxon>
        <taxon>Cnidaria</taxon>
        <taxon>Hydrozoa</taxon>
        <taxon>Hydroidolina</taxon>
        <taxon>Anthoathecata</taxon>
        <taxon>Aplanulata</taxon>
        <taxon>Hydridae</taxon>
        <taxon>Hydra</taxon>
    </lineage>
</organism>
<reference evidence="11" key="1">
    <citation type="journal article" date="2013" name="Genome Biol. Evol.">
        <title>Punctuated emergences of genetic and phenotypic innovations in eumetazoan, bilaterian, euteleostome, and hominidae ancestors.</title>
        <authorList>
            <person name="Wenger Y."/>
            <person name="Galliot B."/>
        </authorList>
    </citation>
    <scope>NUCLEOTIDE SEQUENCE</scope>
    <source>
        <tissue evidence="11">Whole animals</tissue>
    </source>
</reference>
<evidence type="ECO:0000256" key="9">
    <source>
        <dbReference type="ARBA" id="ARBA00023180"/>
    </source>
</evidence>
<dbReference type="InterPro" id="IPR019540">
    <property type="entry name" value="PtdIno-glycan_biosynth_class_S"/>
</dbReference>
<comment type="pathway">
    <text evidence="2">Glycolipid biosynthesis; glycosylphosphatidylinositol-anchor biosynthesis.</text>
</comment>
<evidence type="ECO:0000256" key="1">
    <source>
        <dbReference type="ARBA" id="ARBA00004477"/>
    </source>
</evidence>
<dbReference type="OrthoDB" id="28748at2759"/>
<protein>
    <submittedName>
        <fullName evidence="11">GPI transamidase component PIG-S</fullName>
    </submittedName>
</protein>
<dbReference type="UniPathway" id="UPA00196"/>
<evidence type="ECO:0000256" key="2">
    <source>
        <dbReference type="ARBA" id="ARBA00004687"/>
    </source>
</evidence>
<feature type="transmembrane region" description="Helical" evidence="10">
    <location>
        <begin position="7"/>
        <end position="25"/>
    </location>
</feature>
<keyword evidence="6" id="KW-0256">Endoplasmic reticulum</keyword>
<dbReference type="GO" id="GO:0016255">
    <property type="term" value="P:attachment of GPI anchor to protein"/>
    <property type="evidence" value="ECO:0007669"/>
    <property type="project" value="InterPro"/>
</dbReference>
<dbReference type="Pfam" id="PF10510">
    <property type="entry name" value="PIG-S"/>
    <property type="match status" value="1"/>
</dbReference>
<evidence type="ECO:0000256" key="5">
    <source>
        <dbReference type="ARBA" id="ARBA00022692"/>
    </source>
</evidence>
<accession>T2M7G8</accession>
<name>T2M7G8_HYDVU</name>
<comment type="subcellular location">
    <subcellularLocation>
        <location evidence="1">Endoplasmic reticulum membrane</location>
        <topology evidence="1">Multi-pass membrane protein</topology>
    </subcellularLocation>
</comment>
<comment type="similarity">
    <text evidence="3">Belongs to the PIGS family.</text>
</comment>
<dbReference type="PANTHER" id="PTHR21072">
    <property type="entry name" value="GPI TRANSAMIDASE COMPONENT PIG-S"/>
    <property type="match status" value="1"/>
</dbReference>
<dbReference type="GO" id="GO:0042765">
    <property type="term" value="C:GPI-anchor transamidase complex"/>
    <property type="evidence" value="ECO:0007669"/>
    <property type="project" value="InterPro"/>
</dbReference>
<keyword evidence="4" id="KW-0337">GPI-anchor biosynthesis</keyword>
<evidence type="ECO:0000256" key="4">
    <source>
        <dbReference type="ARBA" id="ARBA00022502"/>
    </source>
</evidence>
<keyword evidence="8 10" id="KW-0472">Membrane</keyword>
<gene>
    <name evidence="11" type="primary">PIGS</name>
</gene>